<evidence type="ECO:0000313" key="2">
    <source>
        <dbReference type="Proteomes" id="UP000076502"/>
    </source>
</evidence>
<dbReference type="AlphaFoldDB" id="A0A154PLN9"/>
<sequence length="61" mass="7057">MLENCLTVTNSGRFSLVYQIFYFDIVRESCFNKAENLCNVGKLLDSHEFKAIFFGVPNILF</sequence>
<protein>
    <submittedName>
        <fullName evidence="1">Uncharacterized protein</fullName>
    </submittedName>
</protein>
<name>A0A154PLN9_DUFNO</name>
<keyword evidence="2" id="KW-1185">Reference proteome</keyword>
<dbReference type="EMBL" id="KQ434973">
    <property type="protein sequence ID" value="KZC12776.1"/>
    <property type="molecule type" value="Genomic_DNA"/>
</dbReference>
<evidence type="ECO:0000313" key="1">
    <source>
        <dbReference type="EMBL" id="KZC12776.1"/>
    </source>
</evidence>
<accession>A0A154PLN9</accession>
<dbReference type="Proteomes" id="UP000076502">
    <property type="component" value="Unassembled WGS sequence"/>
</dbReference>
<gene>
    <name evidence="1" type="ORF">WN55_04298</name>
</gene>
<reference evidence="1 2" key="1">
    <citation type="submission" date="2015-07" db="EMBL/GenBank/DDBJ databases">
        <title>The genome of Dufourea novaeangliae.</title>
        <authorList>
            <person name="Pan H."/>
            <person name="Kapheim K."/>
        </authorList>
    </citation>
    <scope>NUCLEOTIDE SEQUENCE [LARGE SCALE GENOMIC DNA]</scope>
    <source>
        <strain evidence="1">0120121106</strain>
        <tissue evidence="1">Whole body</tissue>
    </source>
</reference>
<organism evidence="1 2">
    <name type="scientific">Dufourea novaeangliae</name>
    <name type="common">Sweat bee</name>
    <dbReference type="NCBI Taxonomy" id="178035"/>
    <lineage>
        <taxon>Eukaryota</taxon>
        <taxon>Metazoa</taxon>
        <taxon>Ecdysozoa</taxon>
        <taxon>Arthropoda</taxon>
        <taxon>Hexapoda</taxon>
        <taxon>Insecta</taxon>
        <taxon>Pterygota</taxon>
        <taxon>Neoptera</taxon>
        <taxon>Endopterygota</taxon>
        <taxon>Hymenoptera</taxon>
        <taxon>Apocrita</taxon>
        <taxon>Aculeata</taxon>
        <taxon>Apoidea</taxon>
        <taxon>Anthophila</taxon>
        <taxon>Halictidae</taxon>
        <taxon>Rophitinae</taxon>
        <taxon>Dufourea</taxon>
    </lineage>
</organism>
<proteinExistence type="predicted"/>